<feature type="domain" description="Disease resistance R13L4/SHOC-2-like LRR" evidence="10">
    <location>
        <begin position="644"/>
        <end position="909"/>
    </location>
</feature>
<comment type="caution">
    <text evidence="11">The sequence shown here is derived from an EMBL/GenBank/DDBJ whole genome shotgun (WGS) entry which is preliminary data.</text>
</comment>
<accession>A0A8J5FUG0</accession>
<dbReference type="EMBL" id="JACMSC010000012">
    <property type="protein sequence ID" value="KAG6495195.1"/>
    <property type="molecule type" value="Genomic_DNA"/>
</dbReference>
<evidence type="ECO:0000313" key="12">
    <source>
        <dbReference type="Proteomes" id="UP000734854"/>
    </source>
</evidence>
<feature type="domain" description="Disease resistance protein winged helix" evidence="9">
    <location>
        <begin position="511"/>
        <end position="582"/>
    </location>
</feature>
<sequence length="1224" mass="139263">MESRSFLIIHQKEDFKESSPCKLLLLFSFSSKLLLTRATLTNFCILNSSGAMEAALVATARFVADKVTILVQLDEKLKAMTDIKKKMEKLKKLSTIIDMVIQGVESLRSTEDTVKVLLKELKYLAYDLEDVLDYYDTKVLQMQRSRSPFKRVRHSFPSNNQVVFRSRMVGVMIKASVKRVRDSFSFNQVVFKSWMGGKIKAVTDSLDSILSQKSILQNLPQDSIPMSELSLRMSEISLTHSRNSWDVKGRDEEKKMIIDMLTEDDDDESNDGTLKVIAIIGMGGLGKTTLAQLVYNDQRVQAYFASSTMWTVVGAEFNPVKIMKSVLEQATNASVSILEMDLVMRNLENLLSRKRFLLVLDDVWNEDPDEWGKLKAALKFGARGSKILVTTRSQQVSKIMDTSNTTHQIQQLSEDDCLSLFQQFAFGDEAPDQKLMKIGKKIVKKCRGVPLAAISLGSMLRGRYETYWSSVSKSEIWKLKNKEEEKLFAILKLSYNVLPLPSKKCFAFGSLFPKDFKMQKEKLIKLWIANGFASSEGNFEAETVGNCIFDDLVSRSFILLAPVQYDPDVTECMMHDLMHDLARSVSSDAYWNSYQDLVEVIGKRTYHLQVVEGKLPDMTQVLDKKPLYLRTFMALMPGYSSSLSINLLKVFSKLKYLRVLDLTGCGIREIPTSIENLIHLRYLNLYYNKIEVLPDSITLLPNLQYLNLGFNHELRRLPKKLGNMQNLRDLDLQNDFRLTKIPCGLSRLTNLRSLPVFIAGDGTDACSILELEDLKLCGEMQIRISHDFKNYSRSGRKILKNTDLNELHIEFHGSASYHKDMLDDLCPNTTLKKLEITNYDSPQFPTWMKELQLPNLVEVDLHGICGHIPQFRNLQFLTTLRFSMHGITHLGAEFHGSGGFPSLQELYLDDMNDLEEWSEFHGANELFPLLKTLCIINCLKLKSMPKLPTIQELEISCCNESLLSCIGRLTSLFILRVKEMDDMTCLPSGCIRNLTSLTELEIILCPQLQSLPGDEMQHLEMLQSLTIEGCDNLTSFPSEVGCLSSFCFLQLSCCPSVILQPEELVQILNSIDEFQIQICCNKVNLYGQLQHLHMLRRLSLSGAHDVSSRFTNQYGNPNLRICCCDELESLMTTEPANKTVLEAVYIDGISNLTALPNWLQHLKSLRHLSITNCSQLETLPSGLKDLHRLEDLRIFNCPQLKRRCEKELGEDWPIISHVSYVDIS</sequence>
<reference evidence="11 12" key="1">
    <citation type="submission" date="2020-08" db="EMBL/GenBank/DDBJ databases">
        <title>Plant Genome Project.</title>
        <authorList>
            <person name="Zhang R.-G."/>
        </authorList>
    </citation>
    <scope>NUCLEOTIDE SEQUENCE [LARGE SCALE GENOMIC DNA]</scope>
    <source>
        <tissue evidence="11">Rhizome</tissue>
    </source>
</reference>
<dbReference type="GO" id="GO:0005524">
    <property type="term" value="F:ATP binding"/>
    <property type="evidence" value="ECO:0007669"/>
    <property type="project" value="UniProtKB-KW"/>
</dbReference>
<dbReference type="Pfam" id="PF23598">
    <property type="entry name" value="LRR_14"/>
    <property type="match status" value="1"/>
</dbReference>
<dbReference type="Pfam" id="PF23559">
    <property type="entry name" value="WHD_DRP"/>
    <property type="match status" value="1"/>
</dbReference>
<organism evidence="11 12">
    <name type="scientific">Zingiber officinale</name>
    <name type="common">Ginger</name>
    <name type="synonym">Amomum zingiber</name>
    <dbReference type="NCBI Taxonomy" id="94328"/>
    <lineage>
        <taxon>Eukaryota</taxon>
        <taxon>Viridiplantae</taxon>
        <taxon>Streptophyta</taxon>
        <taxon>Embryophyta</taxon>
        <taxon>Tracheophyta</taxon>
        <taxon>Spermatophyta</taxon>
        <taxon>Magnoliopsida</taxon>
        <taxon>Liliopsida</taxon>
        <taxon>Zingiberales</taxon>
        <taxon>Zingiberaceae</taxon>
        <taxon>Zingiber</taxon>
    </lineage>
</organism>
<evidence type="ECO:0000313" key="11">
    <source>
        <dbReference type="EMBL" id="KAG6495195.1"/>
    </source>
</evidence>
<evidence type="ECO:0000256" key="2">
    <source>
        <dbReference type="ARBA" id="ARBA00022614"/>
    </source>
</evidence>
<dbReference type="GO" id="GO:0009626">
    <property type="term" value="P:plant-type hypersensitive response"/>
    <property type="evidence" value="ECO:0007669"/>
    <property type="project" value="UniProtKB-ARBA"/>
</dbReference>
<feature type="domain" description="NB-ARC" evidence="7">
    <location>
        <begin position="254"/>
        <end position="428"/>
    </location>
</feature>
<keyword evidence="6" id="KW-0067">ATP-binding</keyword>
<evidence type="ECO:0000259" key="8">
    <source>
        <dbReference type="Pfam" id="PF18052"/>
    </source>
</evidence>
<evidence type="ECO:0000256" key="6">
    <source>
        <dbReference type="ARBA" id="ARBA00022840"/>
    </source>
</evidence>
<dbReference type="OrthoDB" id="774413at2759"/>
<gene>
    <name evidence="11" type="ORF">ZIOFF_042987</name>
</gene>
<comment type="similarity">
    <text evidence="1">Belongs to the disease resistance NB-LRR family.</text>
</comment>
<evidence type="ECO:0000256" key="4">
    <source>
        <dbReference type="ARBA" id="ARBA00022741"/>
    </source>
</evidence>
<keyword evidence="3" id="KW-0677">Repeat</keyword>
<dbReference type="SMART" id="SM00369">
    <property type="entry name" value="LRR_TYP"/>
    <property type="match status" value="3"/>
</dbReference>
<keyword evidence="12" id="KW-1185">Reference proteome</keyword>
<dbReference type="InterPro" id="IPR058922">
    <property type="entry name" value="WHD_DRP"/>
</dbReference>
<proteinExistence type="inferred from homology"/>
<dbReference type="AlphaFoldDB" id="A0A8J5FUG0"/>
<evidence type="ECO:0000259" key="10">
    <source>
        <dbReference type="Pfam" id="PF23598"/>
    </source>
</evidence>
<dbReference type="Proteomes" id="UP000734854">
    <property type="component" value="Unassembled WGS sequence"/>
</dbReference>
<dbReference type="InterPro" id="IPR055414">
    <property type="entry name" value="LRR_R13L4/SHOC2-like"/>
</dbReference>
<keyword evidence="4" id="KW-0547">Nucleotide-binding</keyword>
<dbReference type="PROSITE" id="PS51450">
    <property type="entry name" value="LRR"/>
    <property type="match status" value="1"/>
</dbReference>
<dbReference type="PANTHER" id="PTHR36766">
    <property type="entry name" value="PLANT BROAD-SPECTRUM MILDEW RESISTANCE PROTEIN RPW8"/>
    <property type="match status" value="1"/>
</dbReference>
<dbReference type="GO" id="GO:0043531">
    <property type="term" value="F:ADP binding"/>
    <property type="evidence" value="ECO:0007669"/>
    <property type="project" value="InterPro"/>
</dbReference>
<dbReference type="PANTHER" id="PTHR36766:SF40">
    <property type="entry name" value="DISEASE RESISTANCE PROTEIN RGA3"/>
    <property type="match status" value="1"/>
</dbReference>
<feature type="domain" description="Disease resistance N-terminal" evidence="8">
    <location>
        <begin position="73"/>
        <end position="149"/>
    </location>
</feature>
<evidence type="ECO:0000256" key="3">
    <source>
        <dbReference type="ARBA" id="ARBA00022737"/>
    </source>
</evidence>
<evidence type="ECO:0000259" key="7">
    <source>
        <dbReference type="Pfam" id="PF00931"/>
    </source>
</evidence>
<dbReference type="Pfam" id="PF00931">
    <property type="entry name" value="NB-ARC"/>
    <property type="match status" value="1"/>
</dbReference>
<evidence type="ECO:0000256" key="1">
    <source>
        <dbReference type="ARBA" id="ARBA00008894"/>
    </source>
</evidence>
<evidence type="ECO:0000259" key="9">
    <source>
        <dbReference type="Pfam" id="PF23559"/>
    </source>
</evidence>
<dbReference type="InterPro" id="IPR002182">
    <property type="entry name" value="NB-ARC"/>
</dbReference>
<dbReference type="InterPro" id="IPR041118">
    <property type="entry name" value="Rx_N"/>
</dbReference>
<keyword evidence="2" id="KW-0433">Leucine-rich repeat</keyword>
<protein>
    <submittedName>
        <fullName evidence="11">Uncharacterized protein</fullName>
    </submittedName>
</protein>
<evidence type="ECO:0000256" key="5">
    <source>
        <dbReference type="ARBA" id="ARBA00022821"/>
    </source>
</evidence>
<dbReference type="GO" id="GO:0042742">
    <property type="term" value="P:defense response to bacterium"/>
    <property type="evidence" value="ECO:0007669"/>
    <property type="project" value="UniProtKB-ARBA"/>
</dbReference>
<name>A0A8J5FUG0_ZINOF</name>
<dbReference type="InterPro" id="IPR003591">
    <property type="entry name" value="Leu-rich_rpt_typical-subtyp"/>
</dbReference>
<dbReference type="Pfam" id="PF18052">
    <property type="entry name" value="Rx_N"/>
    <property type="match status" value="1"/>
</dbReference>
<dbReference type="FunFam" id="1.10.10.10:FF:000322">
    <property type="entry name" value="Probable disease resistance protein At1g63360"/>
    <property type="match status" value="1"/>
</dbReference>
<dbReference type="GO" id="GO:0002758">
    <property type="term" value="P:innate immune response-activating signaling pathway"/>
    <property type="evidence" value="ECO:0007669"/>
    <property type="project" value="UniProtKB-ARBA"/>
</dbReference>
<dbReference type="InterPro" id="IPR001611">
    <property type="entry name" value="Leu-rich_rpt"/>
</dbReference>
<keyword evidence="5" id="KW-0611">Plant defense</keyword>